<dbReference type="AlphaFoldDB" id="A0A1E1EZN6"/>
<keyword evidence="4" id="KW-1185">Reference proteome</keyword>
<feature type="compositionally biased region" description="Acidic residues" evidence="1">
    <location>
        <begin position="211"/>
        <end position="229"/>
    </location>
</feature>
<evidence type="ECO:0000313" key="4">
    <source>
        <dbReference type="Proteomes" id="UP000218272"/>
    </source>
</evidence>
<evidence type="ECO:0000256" key="1">
    <source>
        <dbReference type="SAM" id="MobiDB-lite"/>
    </source>
</evidence>
<keyword evidence="2" id="KW-0812">Transmembrane</keyword>
<evidence type="ECO:0008006" key="5">
    <source>
        <dbReference type="Google" id="ProtNLM"/>
    </source>
</evidence>
<reference evidence="3 4" key="1">
    <citation type="submission" date="2016-10" db="EMBL/GenBank/DDBJ databases">
        <title>Complete Genome Sequence of the Nonylphenol-Degrading Bacterium Sphingobium cloacae JCM 10874T.</title>
        <authorList>
            <person name="Ootsuka M."/>
            <person name="Nishizawa T."/>
            <person name="Ohta H."/>
        </authorList>
    </citation>
    <scope>NUCLEOTIDE SEQUENCE [LARGE SCALE GENOMIC DNA]</scope>
    <source>
        <strain evidence="3 4">JCM 10874</strain>
    </source>
</reference>
<dbReference type="KEGG" id="sclo:SCLO_1006870"/>
<dbReference type="OrthoDB" id="9152892at2"/>
<proteinExistence type="predicted"/>
<accession>A0A1E1EZN6</accession>
<name>A0A1E1EZN6_9SPHN</name>
<gene>
    <name evidence="3" type="ORF">SCLO_1006870</name>
</gene>
<keyword evidence="2" id="KW-1133">Transmembrane helix</keyword>
<keyword evidence="2" id="KW-0472">Membrane</keyword>
<dbReference type="EMBL" id="AP017655">
    <property type="protein sequence ID" value="BAV63727.1"/>
    <property type="molecule type" value="Genomic_DNA"/>
</dbReference>
<evidence type="ECO:0000256" key="2">
    <source>
        <dbReference type="SAM" id="Phobius"/>
    </source>
</evidence>
<feature type="transmembrane region" description="Helical" evidence="2">
    <location>
        <begin position="70"/>
        <end position="91"/>
    </location>
</feature>
<sequence>MDIEAYIDGELDLADRLAVEDHLSRNPGLAAQVMADFCNRSALQLLALRDPARRRPPSEKERRRAFWNRTGMGIAAVGLTAAAACAAWGMASPPPSYIELAAASHRAIQQRAGLAAYEPISDRTQTLLSASRIAIPRLPPDWRVFDVEMLHTSGLPALLLAVQTTEGRVFSILAIRERSSAPRDPDTVREGRQSVAYWRKGDFSYALTGEGEPDQIDATADDLADSWKT</sequence>
<evidence type="ECO:0000313" key="3">
    <source>
        <dbReference type="EMBL" id="BAV63727.1"/>
    </source>
</evidence>
<dbReference type="RefSeq" id="WP_123905439.1">
    <property type="nucleotide sequence ID" value="NZ_AP017655.1"/>
</dbReference>
<protein>
    <recommendedName>
        <fullName evidence="5">Anti-sigma factor</fullName>
    </recommendedName>
</protein>
<organism evidence="3 4">
    <name type="scientific">Sphingobium cloacae</name>
    <dbReference type="NCBI Taxonomy" id="120107"/>
    <lineage>
        <taxon>Bacteria</taxon>
        <taxon>Pseudomonadati</taxon>
        <taxon>Pseudomonadota</taxon>
        <taxon>Alphaproteobacteria</taxon>
        <taxon>Sphingomonadales</taxon>
        <taxon>Sphingomonadaceae</taxon>
        <taxon>Sphingobium</taxon>
    </lineage>
</organism>
<feature type="region of interest" description="Disordered" evidence="1">
    <location>
        <begin position="209"/>
        <end position="229"/>
    </location>
</feature>
<dbReference type="Proteomes" id="UP000218272">
    <property type="component" value="Chromosome SCLO_1"/>
</dbReference>